<dbReference type="PANTHER" id="PTHR43085">
    <property type="entry name" value="HEXOKINASE FAMILY MEMBER"/>
    <property type="match status" value="1"/>
</dbReference>
<organism evidence="5 6">
    <name type="scientific">Neptunitalea chrysea</name>
    <dbReference type="NCBI Taxonomy" id="1647581"/>
    <lineage>
        <taxon>Bacteria</taxon>
        <taxon>Pseudomonadati</taxon>
        <taxon>Bacteroidota</taxon>
        <taxon>Flavobacteriia</taxon>
        <taxon>Flavobacteriales</taxon>
        <taxon>Flavobacteriaceae</taxon>
        <taxon>Neptunitalea</taxon>
    </lineage>
</organism>
<name>A0A9W6B5Q6_9FLAO</name>
<evidence type="ECO:0000313" key="6">
    <source>
        <dbReference type="Proteomes" id="UP001143545"/>
    </source>
</evidence>
<dbReference type="EMBL" id="BRVP01000006">
    <property type="protein sequence ID" value="GLB52110.1"/>
    <property type="molecule type" value="Genomic_DNA"/>
</dbReference>
<dbReference type="Gene3D" id="3.40.1190.20">
    <property type="match status" value="1"/>
</dbReference>
<dbReference type="GO" id="GO:0016301">
    <property type="term" value="F:kinase activity"/>
    <property type="evidence" value="ECO:0007669"/>
    <property type="project" value="UniProtKB-KW"/>
</dbReference>
<dbReference type="InterPro" id="IPR011611">
    <property type="entry name" value="PfkB_dom"/>
</dbReference>
<dbReference type="AlphaFoldDB" id="A0A9W6B5Q6"/>
<keyword evidence="6" id="KW-1185">Reference proteome</keyword>
<gene>
    <name evidence="5" type="ORF">NBRC110019_11490</name>
</gene>
<keyword evidence="3" id="KW-0418">Kinase</keyword>
<accession>A0A9W6B5Q6</accession>
<dbReference type="Proteomes" id="UP001143545">
    <property type="component" value="Unassembled WGS sequence"/>
</dbReference>
<dbReference type="InterPro" id="IPR029056">
    <property type="entry name" value="Ribokinase-like"/>
</dbReference>
<dbReference type="PROSITE" id="PS00583">
    <property type="entry name" value="PFKB_KINASES_1"/>
    <property type="match status" value="1"/>
</dbReference>
<dbReference type="RefSeq" id="WP_281753194.1">
    <property type="nucleotide sequence ID" value="NZ_BRVP01000006.1"/>
</dbReference>
<keyword evidence="2" id="KW-0808">Transferase</keyword>
<dbReference type="SUPFAM" id="SSF53613">
    <property type="entry name" value="Ribokinase-like"/>
    <property type="match status" value="1"/>
</dbReference>
<sequence>MIQNTNNKHVYCFGEVLWDIFPEGKKAGGAPFNVAYNLKQMGINSHMISRVGFDTLGNELLNKVKGWGIPETEIQIDNSKPTGTVIATIDNQNEAHYDIVEQVAWDFIECRDNYKEKLQTATAFIFGSLITRHQTSYNTLLALIEIAPYKVFDINIRMPYFDFNKVNELLKKSNVVKMNKAELKTIINLLDKTYYNEKDSVQFIHEHYSLDEVIITKGSKGALYMNNKDYYSVSALPVTIADTVGSGDAFLAGFISKKITGGTPLEAVKQGIDLGAFITSNHGACPDYTMEDFNNFLKTTTQRFSL</sequence>
<evidence type="ECO:0000256" key="3">
    <source>
        <dbReference type="ARBA" id="ARBA00022777"/>
    </source>
</evidence>
<dbReference type="PANTHER" id="PTHR43085:SF57">
    <property type="entry name" value="CARBOHYDRATE KINASE PFKB DOMAIN-CONTAINING PROTEIN"/>
    <property type="match status" value="1"/>
</dbReference>
<reference evidence="5" key="1">
    <citation type="submission" date="2022-07" db="EMBL/GenBank/DDBJ databases">
        <title>Taxonomy of Novel Oxalotrophic and Methylotrophic Bacteria.</title>
        <authorList>
            <person name="Sahin N."/>
            <person name="Tani A."/>
        </authorList>
    </citation>
    <scope>NUCLEOTIDE SEQUENCE</scope>
    <source>
        <strain evidence="5">AM327</strain>
    </source>
</reference>
<protein>
    <submittedName>
        <fullName evidence="5">Fructokinase</fullName>
    </submittedName>
</protein>
<dbReference type="CDD" id="cd01167">
    <property type="entry name" value="bac_FRK"/>
    <property type="match status" value="1"/>
</dbReference>
<evidence type="ECO:0000256" key="2">
    <source>
        <dbReference type="ARBA" id="ARBA00022679"/>
    </source>
</evidence>
<dbReference type="InterPro" id="IPR050306">
    <property type="entry name" value="PfkB_Carbo_kinase"/>
</dbReference>
<comment type="similarity">
    <text evidence="1">Belongs to the carbohydrate kinase PfkB family.</text>
</comment>
<dbReference type="InterPro" id="IPR002173">
    <property type="entry name" value="Carboh/pur_kinase_PfkB_CS"/>
</dbReference>
<feature type="domain" description="Carbohydrate kinase PfkB" evidence="4">
    <location>
        <begin position="25"/>
        <end position="286"/>
    </location>
</feature>
<comment type="caution">
    <text evidence="5">The sequence shown here is derived from an EMBL/GenBank/DDBJ whole genome shotgun (WGS) entry which is preliminary data.</text>
</comment>
<evidence type="ECO:0000256" key="1">
    <source>
        <dbReference type="ARBA" id="ARBA00010688"/>
    </source>
</evidence>
<evidence type="ECO:0000313" key="5">
    <source>
        <dbReference type="EMBL" id="GLB52110.1"/>
    </source>
</evidence>
<dbReference type="PROSITE" id="PS00584">
    <property type="entry name" value="PFKB_KINASES_2"/>
    <property type="match status" value="1"/>
</dbReference>
<evidence type="ECO:0000259" key="4">
    <source>
        <dbReference type="Pfam" id="PF00294"/>
    </source>
</evidence>
<dbReference type="Pfam" id="PF00294">
    <property type="entry name" value="PfkB"/>
    <property type="match status" value="1"/>
</dbReference>
<proteinExistence type="inferred from homology"/>